<organism evidence="1 2">
    <name type="scientific">Mariprofundus ferrooxydans PV-1</name>
    <dbReference type="NCBI Taxonomy" id="314345"/>
    <lineage>
        <taxon>Bacteria</taxon>
        <taxon>Pseudomonadati</taxon>
        <taxon>Pseudomonadota</taxon>
        <taxon>Candidatius Mariprofundia</taxon>
        <taxon>Mariprofundales</taxon>
        <taxon>Mariprofundaceae</taxon>
        <taxon>Mariprofundus</taxon>
    </lineage>
</organism>
<dbReference type="AlphaFoldDB" id="Q0F306"/>
<name>Q0F306_9PROT</name>
<reference evidence="1 2" key="1">
    <citation type="submission" date="2006-09" db="EMBL/GenBank/DDBJ databases">
        <authorList>
            <person name="Emerson D."/>
            <person name="Ferriera S."/>
            <person name="Johnson J."/>
            <person name="Kravitz S."/>
            <person name="Halpern A."/>
            <person name="Remington K."/>
            <person name="Beeson K."/>
            <person name="Tran B."/>
            <person name="Rogers Y.-H."/>
            <person name="Friedman R."/>
            <person name="Venter J.C."/>
        </authorList>
    </citation>
    <scope>NUCLEOTIDE SEQUENCE [LARGE SCALE GENOMIC DNA]</scope>
    <source>
        <strain evidence="1 2">PV-1</strain>
    </source>
</reference>
<evidence type="ECO:0000313" key="1">
    <source>
        <dbReference type="EMBL" id="EAU56135.1"/>
    </source>
</evidence>
<dbReference type="Proteomes" id="UP000005297">
    <property type="component" value="Unassembled WGS sequence"/>
</dbReference>
<dbReference type="HOGENOM" id="CLU_2538591_0_0_0"/>
<sequence>MEKQQSHPDWEIETINAPFSFHTVHIASHGKLNKVASVDDVAEQFLEGGGSIVRQKLTIPGIASLISCQDAIGQVFSFIEENQ</sequence>
<comment type="caution">
    <text evidence="1">The sequence shown here is derived from an EMBL/GenBank/DDBJ whole genome shotgun (WGS) entry which is preliminary data.</text>
</comment>
<evidence type="ECO:0000313" key="2">
    <source>
        <dbReference type="Proteomes" id="UP000005297"/>
    </source>
</evidence>
<dbReference type="InParanoid" id="Q0F306"/>
<proteinExistence type="predicted"/>
<protein>
    <submittedName>
        <fullName evidence="1">Uncharacterized protein</fullName>
    </submittedName>
</protein>
<accession>Q0F306</accession>
<gene>
    <name evidence="1" type="ORF">SPV1_04923</name>
</gene>
<dbReference type="EMBL" id="AATS01000001">
    <property type="protein sequence ID" value="EAU56135.1"/>
    <property type="molecule type" value="Genomic_DNA"/>
</dbReference>
<keyword evidence="2" id="KW-1185">Reference proteome</keyword>